<feature type="compositionally biased region" description="Polar residues" evidence="1">
    <location>
        <begin position="25"/>
        <end position="34"/>
    </location>
</feature>
<evidence type="ECO:0000256" key="1">
    <source>
        <dbReference type="SAM" id="MobiDB-lite"/>
    </source>
</evidence>
<feature type="region of interest" description="Disordered" evidence="1">
    <location>
        <begin position="21"/>
        <end position="47"/>
    </location>
</feature>
<reference evidence="2 3" key="1">
    <citation type="submission" date="2019-07" db="EMBL/GenBank/DDBJ databases">
        <title>Genomics analysis of Aphanomyces spp. identifies a new class of oomycete effector associated with host adaptation.</title>
        <authorList>
            <person name="Gaulin E."/>
        </authorList>
    </citation>
    <scope>NUCLEOTIDE SEQUENCE [LARGE SCALE GENOMIC DNA]</scope>
    <source>
        <strain evidence="2 3">ATCC 201684</strain>
    </source>
</reference>
<accession>A0A6G0XQ33</accession>
<proteinExistence type="predicted"/>
<evidence type="ECO:0000313" key="3">
    <source>
        <dbReference type="Proteomes" id="UP000481153"/>
    </source>
</evidence>
<protein>
    <submittedName>
        <fullName evidence="2">Uncharacterized protein</fullName>
    </submittedName>
</protein>
<organism evidence="2 3">
    <name type="scientific">Aphanomyces euteiches</name>
    <dbReference type="NCBI Taxonomy" id="100861"/>
    <lineage>
        <taxon>Eukaryota</taxon>
        <taxon>Sar</taxon>
        <taxon>Stramenopiles</taxon>
        <taxon>Oomycota</taxon>
        <taxon>Saprolegniomycetes</taxon>
        <taxon>Saprolegniales</taxon>
        <taxon>Verrucalvaceae</taxon>
        <taxon>Aphanomyces</taxon>
    </lineage>
</organism>
<comment type="caution">
    <text evidence="2">The sequence shown here is derived from an EMBL/GenBank/DDBJ whole genome shotgun (WGS) entry which is preliminary data.</text>
</comment>
<dbReference type="Proteomes" id="UP000481153">
    <property type="component" value="Unassembled WGS sequence"/>
</dbReference>
<dbReference type="AlphaFoldDB" id="A0A6G0XQ33"/>
<name>A0A6G0XQ33_9STRA</name>
<gene>
    <name evidence="2" type="ORF">Ae201684_002516</name>
</gene>
<sequence>MTDALLKVKDLLILKSLRGRPRQVATGQANQGVSTPMAPKKATNPAPRLVSASIRRHRSSFERATQQHVPSRAIRPRCNTQFAAYSTPQQE</sequence>
<dbReference type="EMBL" id="VJMJ01000026">
    <property type="protein sequence ID" value="KAF0742618.1"/>
    <property type="molecule type" value="Genomic_DNA"/>
</dbReference>
<evidence type="ECO:0000313" key="2">
    <source>
        <dbReference type="EMBL" id="KAF0742618.1"/>
    </source>
</evidence>
<keyword evidence="3" id="KW-1185">Reference proteome</keyword>